<keyword evidence="2" id="KW-1185">Reference proteome</keyword>
<evidence type="ECO:0000313" key="2">
    <source>
        <dbReference type="Proteomes" id="UP001565369"/>
    </source>
</evidence>
<sequence length="195" mass="21258">MATLSQLVAGIAAVEGIDAERVGAIARAVREEGLIKTSGRGPSAAQMDECDAANLLIAVNTADTARTAPGVVKQYRALQARRDRTSEFGSEFEELLSAAKAELLADYATKVVSLLGTRRHILGKRHYPNEAYEFSITFEKPVPSVLLHVGASRAKPHFISFYDRQELTIKTAGDRRESTTITQRTIFAVADVLRI</sequence>
<name>A0ABV4FVB0_9BRAD</name>
<proteinExistence type="predicted"/>
<dbReference type="Proteomes" id="UP001565369">
    <property type="component" value="Unassembled WGS sequence"/>
</dbReference>
<accession>A0ABV4FVB0</accession>
<dbReference type="EMBL" id="JBGBZJ010000003">
    <property type="protein sequence ID" value="MEY9454803.1"/>
    <property type="molecule type" value="Genomic_DNA"/>
</dbReference>
<organism evidence="1 2">
    <name type="scientific">Bradyrhizobium ottawaense</name>
    <dbReference type="NCBI Taxonomy" id="931866"/>
    <lineage>
        <taxon>Bacteria</taxon>
        <taxon>Pseudomonadati</taxon>
        <taxon>Pseudomonadota</taxon>
        <taxon>Alphaproteobacteria</taxon>
        <taxon>Hyphomicrobiales</taxon>
        <taxon>Nitrobacteraceae</taxon>
        <taxon>Bradyrhizobium</taxon>
    </lineage>
</organism>
<dbReference type="RefSeq" id="WP_028144237.1">
    <property type="nucleotide sequence ID" value="NZ_AP021854.1"/>
</dbReference>
<comment type="caution">
    <text evidence="1">The sequence shown here is derived from an EMBL/GenBank/DDBJ whole genome shotgun (WGS) entry which is preliminary data.</text>
</comment>
<protein>
    <submittedName>
        <fullName evidence="1">Uncharacterized protein</fullName>
    </submittedName>
</protein>
<evidence type="ECO:0000313" key="1">
    <source>
        <dbReference type="EMBL" id="MEY9454803.1"/>
    </source>
</evidence>
<gene>
    <name evidence="1" type="ORF">ABIG07_003751</name>
</gene>
<reference evidence="1 2" key="1">
    <citation type="submission" date="2024-07" db="EMBL/GenBank/DDBJ databases">
        <title>Genomic Encyclopedia of Type Strains, Phase V (KMG-V): Genome sequencing to study the core and pangenomes of soil and plant-associated prokaryotes.</title>
        <authorList>
            <person name="Whitman W."/>
        </authorList>
    </citation>
    <scope>NUCLEOTIDE SEQUENCE [LARGE SCALE GENOMIC DNA]</scope>
    <source>
        <strain evidence="1 2">USDA 152</strain>
    </source>
</reference>